<dbReference type="RefSeq" id="WP_380005215.1">
    <property type="nucleotide sequence ID" value="NZ_JBHLYR010000010.1"/>
</dbReference>
<gene>
    <name evidence="6" type="ORF">ACFFLM_02510</name>
</gene>
<dbReference type="InterPro" id="IPR036388">
    <property type="entry name" value="WH-like_DNA-bd_sf"/>
</dbReference>
<dbReference type="SMART" id="SM00346">
    <property type="entry name" value="HTH_ICLR"/>
    <property type="match status" value="1"/>
</dbReference>
<evidence type="ECO:0000256" key="3">
    <source>
        <dbReference type="ARBA" id="ARBA00023163"/>
    </source>
</evidence>
<dbReference type="EMBL" id="JBHLYR010000010">
    <property type="protein sequence ID" value="MFB9990858.1"/>
    <property type="molecule type" value="Genomic_DNA"/>
</dbReference>
<keyword evidence="7" id="KW-1185">Reference proteome</keyword>
<proteinExistence type="predicted"/>
<dbReference type="InterPro" id="IPR029016">
    <property type="entry name" value="GAF-like_dom_sf"/>
</dbReference>
<keyword evidence="2" id="KW-0238">DNA-binding</keyword>
<organism evidence="6 7">
    <name type="scientific">Deinococcus oregonensis</name>
    <dbReference type="NCBI Taxonomy" id="1805970"/>
    <lineage>
        <taxon>Bacteria</taxon>
        <taxon>Thermotogati</taxon>
        <taxon>Deinococcota</taxon>
        <taxon>Deinococci</taxon>
        <taxon>Deinococcales</taxon>
        <taxon>Deinococcaceae</taxon>
        <taxon>Deinococcus</taxon>
    </lineage>
</organism>
<dbReference type="InterPro" id="IPR050707">
    <property type="entry name" value="HTH_MetabolicPath_Reg"/>
</dbReference>
<dbReference type="PANTHER" id="PTHR30136">
    <property type="entry name" value="HELIX-TURN-HELIX TRANSCRIPTIONAL REGULATOR, ICLR FAMILY"/>
    <property type="match status" value="1"/>
</dbReference>
<evidence type="ECO:0000256" key="2">
    <source>
        <dbReference type="ARBA" id="ARBA00023125"/>
    </source>
</evidence>
<reference evidence="6 7" key="1">
    <citation type="submission" date="2024-09" db="EMBL/GenBank/DDBJ databases">
        <authorList>
            <person name="Sun Q."/>
            <person name="Mori K."/>
        </authorList>
    </citation>
    <scope>NUCLEOTIDE SEQUENCE [LARGE SCALE GENOMIC DNA]</scope>
    <source>
        <strain evidence="6 7">JCM 13503</strain>
    </source>
</reference>
<dbReference type="InterPro" id="IPR014757">
    <property type="entry name" value="Tscrpt_reg_IclR_C"/>
</dbReference>
<sequence>MSENVQSVERALDIVGTIVAAHRPLSIAELSQQMQLAPSTIHRILQTLSAKGYVHQDTLSKRYDIGPEIVEISRSLYLRYDLVRRVRPYLQELVDCTGETAHLAELYGTTAMYLSQLEPLTMMRMFTTPGSITPLTCSDVGKLFLADLPASSVKRIVDKVGLIPRTPHTLVSWERLQAELQTVRDQGYAEDNEERELGVRCLSAPLSNGAGKVIAALGIAGPSGRLTTERVPELSEKIRAIARRAAHDLMLVTSPVLEPAPLESLPS</sequence>
<dbReference type="Gene3D" id="1.10.10.10">
    <property type="entry name" value="Winged helix-like DNA-binding domain superfamily/Winged helix DNA-binding domain"/>
    <property type="match status" value="1"/>
</dbReference>
<evidence type="ECO:0000313" key="7">
    <source>
        <dbReference type="Proteomes" id="UP001589733"/>
    </source>
</evidence>
<dbReference type="SUPFAM" id="SSF46785">
    <property type="entry name" value="Winged helix' DNA-binding domain"/>
    <property type="match status" value="1"/>
</dbReference>
<feature type="domain" description="HTH iclR-type" evidence="4">
    <location>
        <begin position="5"/>
        <end position="67"/>
    </location>
</feature>
<name>A0ABV6ATN3_9DEIO</name>
<dbReference type="PROSITE" id="PS51078">
    <property type="entry name" value="ICLR_ED"/>
    <property type="match status" value="1"/>
</dbReference>
<dbReference type="Pfam" id="PF09339">
    <property type="entry name" value="HTH_IclR"/>
    <property type="match status" value="1"/>
</dbReference>
<dbReference type="Proteomes" id="UP001589733">
    <property type="component" value="Unassembled WGS sequence"/>
</dbReference>
<dbReference type="Gene3D" id="3.30.450.40">
    <property type="match status" value="1"/>
</dbReference>
<dbReference type="PANTHER" id="PTHR30136:SF24">
    <property type="entry name" value="HTH-TYPE TRANSCRIPTIONAL REPRESSOR ALLR"/>
    <property type="match status" value="1"/>
</dbReference>
<dbReference type="Pfam" id="PF01614">
    <property type="entry name" value="IclR_C"/>
    <property type="match status" value="1"/>
</dbReference>
<feature type="domain" description="IclR-ED" evidence="5">
    <location>
        <begin position="68"/>
        <end position="251"/>
    </location>
</feature>
<dbReference type="PROSITE" id="PS51077">
    <property type="entry name" value="HTH_ICLR"/>
    <property type="match status" value="1"/>
</dbReference>
<evidence type="ECO:0000259" key="4">
    <source>
        <dbReference type="PROSITE" id="PS51077"/>
    </source>
</evidence>
<comment type="caution">
    <text evidence="6">The sequence shown here is derived from an EMBL/GenBank/DDBJ whole genome shotgun (WGS) entry which is preliminary data.</text>
</comment>
<dbReference type="InterPro" id="IPR036390">
    <property type="entry name" value="WH_DNA-bd_sf"/>
</dbReference>
<keyword evidence="1" id="KW-0805">Transcription regulation</keyword>
<evidence type="ECO:0000313" key="6">
    <source>
        <dbReference type="EMBL" id="MFB9990858.1"/>
    </source>
</evidence>
<accession>A0ABV6ATN3</accession>
<keyword evidence="3" id="KW-0804">Transcription</keyword>
<evidence type="ECO:0000256" key="1">
    <source>
        <dbReference type="ARBA" id="ARBA00023015"/>
    </source>
</evidence>
<protein>
    <submittedName>
        <fullName evidence="6">IclR family transcriptional regulator</fullName>
    </submittedName>
</protein>
<dbReference type="InterPro" id="IPR005471">
    <property type="entry name" value="Tscrpt_reg_IclR_N"/>
</dbReference>
<evidence type="ECO:0000259" key="5">
    <source>
        <dbReference type="PROSITE" id="PS51078"/>
    </source>
</evidence>
<dbReference type="SUPFAM" id="SSF55781">
    <property type="entry name" value="GAF domain-like"/>
    <property type="match status" value="1"/>
</dbReference>